<dbReference type="Gene3D" id="2.60.40.1220">
    <property type="match status" value="1"/>
</dbReference>
<evidence type="ECO:0000256" key="2">
    <source>
        <dbReference type="ARBA" id="ARBA00022723"/>
    </source>
</evidence>
<keyword evidence="9" id="KW-1185">Reference proteome</keyword>
<organism evidence="8 9">
    <name type="scientific">Phytoactinopolyspora alkaliphila</name>
    <dbReference type="NCBI Taxonomy" id="1783498"/>
    <lineage>
        <taxon>Bacteria</taxon>
        <taxon>Bacillati</taxon>
        <taxon>Actinomycetota</taxon>
        <taxon>Actinomycetes</taxon>
        <taxon>Jiangellales</taxon>
        <taxon>Jiangellaceae</taxon>
        <taxon>Phytoactinopolyspora</taxon>
    </lineage>
</organism>
<dbReference type="GO" id="GO:0005507">
    <property type="term" value="F:copper ion binding"/>
    <property type="evidence" value="ECO:0007669"/>
    <property type="project" value="InterPro"/>
</dbReference>
<comment type="subcellular location">
    <subcellularLocation>
        <location evidence="1">Cell envelope</location>
    </subcellularLocation>
</comment>
<dbReference type="GO" id="GO:0042597">
    <property type="term" value="C:periplasmic space"/>
    <property type="evidence" value="ECO:0007669"/>
    <property type="project" value="InterPro"/>
</dbReference>
<sequence>MTFTNHRDPAFLRDRGSRPTTRRGTMARASTVTAVAMALAWGAATPAAAHNVLIDSTPSEGSTIESPPETVELVFDQYVQDEFAQVAVLDAADEAFHGGEPVVEDNVVTQAVNDLPDGDYTISYRVISADGHPVSGTVDFSVAAGSAEAADDASPADPDTPADGAVGDDVATTETSDGADEGLTGTVVTGVIVFAVLAGLALITARNRRRLRQSSFYDDGAP</sequence>
<feature type="compositionally biased region" description="Basic and acidic residues" evidence="5">
    <location>
        <begin position="1"/>
        <end position="17"/>
    </location>
</feature>
<feature type="region of interest" description="Disordered" evidence="5">
    <location>
        <begin position="146"/>
        <end position="182"/>
    </location>
</feature>
<dbReference type="Proteomes" id="UP000469185">
    <property type="component" value="Unassembled WGS sequence"/>
</dbReference>
<dbReference type="InterPro" id="IPR032694">
    <property type="entry name" value="CopC/D"/>
</dbReference>
<feature type="compositionally biased region" description="Low complexity" evidence="5">
    <location>
        <begin position="146"/>
        <end position="173"/>
    </location>
</feature>
<keyword evidence="6" id="KW-0812">Transmembrane</keyword>
<protein>
    <submittedName>
        <fullName evidence="8">Copper resistance protein CopC</fullName>
    </submittedName>
</protein>
<proteinExistence type="predicted"/>
<evidence type="ECO:0000256" key="4">
    <source>
        <dbReference type="ARBA" id="ARBA00023008"/>
    </source>
</evidence>
<keyword evidence="2" id="KW-0479">Metal-binding</keyword>
<dbReference type="SUPFAM" id="SSF81296">
    <property type="entry name" value="E set domains"/>
    <property type="match status" value="1"/>
</dbReference>
<evidence type="ECO:0000313" key="9">
    <source>
        <dbReference type="Proteomes" id="UP000469185"/>
    </source>
</evidence>
<dbReference type="InterPro" id="IPR006311">
    <property type="entry name" value="TAT_signal"/>
</dbReference>
<dbReference type="AlphaFoldDB" id="A0A6N9YM27"/>
<feature type="domain" description="CopC" evidence="7">
    <location>
        <begin position="50"/>
        <end position="142"/>
    </location>
</feature>
<gene>
    <name evidence="8" type="ORF">G1H11_12010</name>
</gene>
<keyword evidence="3" id="KW-0732">Signal</keyword>
<evidence type="ECO:0000256" key="5">
    <source>
        <dbReference type="SAM" id="MobiDB-lite"/>
    </source>
</evidence>
<comment type="caution">
    <text evidence="8">The sequence shown here is derived from an EMBL/GenBank/DDBJ whole genome shotgun (WGS) entry which is preliminary data.</text>
</comment>
<dbReference type="GO" id="GO:0046688">
    <property type="term" value="P:response to copper ion"/>
    <property type="evidence" value="ECO:0007669"/>
    <property type="project" value="InterPro"/>
</dbReference>
<dbReference type="InterPro" id="IPR014755">
    <property type="entry name" value="Cu-Rt/internalin_Ig-like"/>
</dbReference>
<feature type="transmembrane region" description="Helical" evidence="6">
    <location>
        <begin position="183"/>
        <end position="205"/>
    </location>
</feature>
<keyword evidence="6" id="KW-0472">Membrane</keyword>
<dbReference type="PROSITE" id="PS51318">
    <property type="entry name" value="TAT"/>
    <property type="match status" value="1"/>
</dbReference>
<keyword evidence="6" id="KW-1133">Transmembrane helix</keyword>
<keyword evidence="4" id="KW-0186">Copper</keyword>
<reference evidence="8 9" key="1">
    <citation type="submission" date="2020-02" db="EMBL/GenBank/DDBJ databases">
        <authorList>
            <person name="Li X.-J."/>
            <person name="Feng X.-M."/>
        </authorList>
    </citation>
    <scope>NUCLEOTIDE SEQUENCE [LARGE SCALE GENOMIC DNA]</scope>
    <source>
        <strain evidence="8 9">CGMCC 4.7225</strain>
    </source>
</reference>
<evidence type="ECO:0000313" key="8">
    <source>
        <dbReference type="EMBL" id="NED96034.1"/>
    </source>
</evidence>
<dbReference type="GO" id="GO:0006825">
    <property type="term" value="P:copper ion transport"/>
    <property type="evidence" value="ECO:0007669"/>
    <property type="project" value="InterPro"/>
</dbReference>
<dbReference type="PANTHER" id="PTHR34820">
    <property type="entry name" value="INNER MEMBRANE PROTEIN YEBZ"/>
    <property type="match status" value="1"/>
</dbReference>
<evidence type="ECO:0000259" key="7">
    <source>
        <dbReference type="Pfam" id="PF04234"/>
    </source>
</evidence>
<dbReference type="InterPro" id="IPR007348">
    <property type="entry name" value="CopC_dom"/>
</dbReference>
<dbReference type="Pfam" id="PF04234">
    <property type="entry name" value="CopC"/>
    <property type="match status" value="1"/>
</dbReference>
<dbReference type="RefSeq" id="WP_163818778.1">
    <property type="nucleotide sequence ID" value="NZ_JAAGOB010000005.1"/>
</dbReference>
<dbReference type="GO" id="GO:0005886">
    <property type="term" value="C:plasma membrane"/>
    <property type="evidence" value="ECO:0007669"/>
    <property type="project" value="TreeGrafter"/>
</dbReference>
<accession>A0A6N9YM27</accession>
<dbReference type="EMBL" id="JAAGOB010000005">
    <property type="protein sequence ID" value="NED96034.1"/>
    <property type="molecule type" value="Genomic_DNA"/>
</dbReference>
<evidence type="ECO:0000256" key="1">
    <source>
        <dbReference type="ARBA" id="ARBA00004196"/>
    </source>
</evidence>
<name>A0A6N9YM27_9ACTN</name>
<evidence type="ECO:0000256" key="3">
    <source>
        <dbReference type="ARBA" id="ARBA00022729"/>
    </source>
</evidence>
<evidence type="ECO:0000256" key="6">
    <source>
        <dbReference type="SAM" id="Phobius"/>
    </source>
</evidence>
<dbReference type="GO" id="GO:0030313">
    <property type="term" value="C:cell envelope"/>
    <property type="evidence" value="ECO:0007669"/>
    <property type="project" value="UniProtKB-SubCell"/>
</dbReference>
<dbReference type="InterPro" id="IPR014756">
    <property type="entry name" value="Ig_E-set"/>
</dbReference>
<dbReference type="PANTHER" id="PTHR34820:SF4">
    <property type="entry name" value="INNER MEMBRANE PROTEIN YEBZ"/>
    <property type="match status" value="1"/>
</dbReference>
<feature type="region of interest" description="Disordered" evidence="5">
    <location>
        <begin position="1"/>
        <end position="26"/>
    </location>
</feature>